<dbReference type="Proteomes" id="UP000724874">
    <property type="component" value="Unassembled WGS sequence"/>
</dbReference>
<feature type="region of interest" description="Disordered" evidence="1">
    <location>
        <begin position="362"/>
        <end position="443"/>
    </location>
</feature>
<proteinExistence type="predicted"/>
<accession>A0A9P5TJL1</accession>
<keyword evidence="3" id="KW-1185">Reference proteome</keyword>
<name>A0A9P5TJL1_GYMJU</name>
<dbReference type="OrthoDB" id="2610860at2759"/>
<protein>
    <submittedName>
        <fullName evidence="2">Uncharacterized protein</fullName>
    </submittedName>
</protein>
<gene>
    <name evidence="2" type="ORF">CPB84DRAFT_1750787</name>
</gene>
<feature type="compositionally biased region" description="Acidic residues" evidence="1">
    <location>
        <begin position="324"/>
        <end position="336"/>
    </location>
</feature>
<organism evidence="2 3">
    <name type="scientific">Gymnopilus junonius</name>
    <name type="common">Spectacular rustgill mushroom</name>
    <name type="synonym">Gymnopilus spectabilis subsp. junonius</name>
    <dbReference type="NCBI Taxonomy" id="109634"/>
    <lineage>
        <taxon>Eukaryota</taxon>
        <taxon>Fungi</taxon>
        <taxon>Dikarya</taxon>
        <taxon>Basidiomycota</taxon>
        <taxon>Agaricomycotina</taxon>
        <taxon>Agaricomycetes</taxon>
        <taxon>Agaricomycetidae</taxon>
        <taxon>Agaricales</taxon>
        <taxon>Agaricineae</taxon>
        <taxon>Hymenogastraceae</taxon>
        <taxon>Gymnopilus</taxon>
    </lineage>
</organism>
<evidence type="ECO:0000313" key="2">
    <source>
        <dbReference type="EMBL" id="KAF8882907.1"/>
    </source>
</evidence>
<evidence type="ECO:0000256" key="1">
    <source>
        <dbReference type="SAM" id="MobiDB-lite"/>
    </source>
</evidence>
<sequence>MQSYANWKLPGIAENPKQEECLTAEIIFAYSTISNPRKLEDPFYAPWNTIFKNLIYDLGPEVHICPQFRIFKDKPGNTRADTSTDTQKGSEVDLIPDFTAMGTCFANRQSLMYLPQTKFPSVTEWFRSRVIMRRPFILCECKTIASRHYKSAPDFEDNLYLEAERAKIGAFNQAILVSNEESYDTRGLVLMTSSGEWWEFMLTDFDHFKGWKLLDGERLESDDNNEMIEYREKAAERVEDGEMTRFVQVKKQKPFYEDVEEAIPEKGKWSGLILYGTNVSNQCLYLIHRKLIEMLDELRVDAAKKVGEWLKRRQEEEERLQREQEEDEEELDDDEIGLPPNNMQIEAPATYEAFVGGMDPVLAQNGSMDMSTSEGGNPASQDSIDLLLLTPGEGNMSVDEDGSNELVQPVAQQSQGDSEEDSEGSEEGSEFLPDEEDDSDEEM</sequence>
<dbReference type="AlphaFoldDB" id="A0A9P5TJL1"/>
<feature type="compositionally biased region" description="Polar residues" evidence="1">
    <location>
        <begin position="364"/>
        <end position="383"/>
    </location>
</feature>
<comment type="caution">
    <text evidence="2">The sequence shown here is derived from an EMBL/GenBank/DDBJ whole genome shotgun (WGS) entry which is preliminary data.</text>
</comment>
<reference evidence="2" key="1">
    <citation type="submission" date="2020-11" db="EMBL/GenBank/DDBJ databases">
        <authorList>
            <consortium name="DOE Joint Genome Institute"/>
            <person name="Ahrendt S."/>
            <person name="Riley R."/>
            <person name="Andreopoulos W."/>
            <person name="LaButti K."/>
            <person name="Pangilinan J."/>
            <person name="Ruiz-duenas F.J."/>
            <person name="Barrasa J.M."/>
            <person name="Sanchez-Garcia M."/>
            <person name="Camarero S."/>
            <person name="Miyauchi S."/>
            <person name="Serrano A."/>
            <person name="Linde D."/>
            <person name="Babiker R."/>
            <person name="Drula E."/>
            <person name="Ayuso-Fernandez I."/>
            <person name="Pacheco R."/>
            <person name="Padilla G."/>
            <person name="Ferreira P."/>
            <person name="Barriuso J."/>
            <person name="Kellner H."/>
            <person name="Castanera R."/>
            <person name="Alfaro M."/>
            <person name="Ramirez L."/>
            <person name="Pisabarro A.G."/>
            <person name="Kuo A."/>
            <person name="Tritt A."/>
            <person name="Lipzen A."/>
            <person name="He G."/>
            <person name="Yan M."/>
            <person name="Ng V."/>
            <person name="Cullen D."/>
            <person name="Martin F."/>
            <person name="Rosso M.-N."/>
            <person name="Henrissat B."/>
            <person name="Hibbett D."/>
            <person name="Martinez A.T."/>
            <person name="Grigoriev I.V."/>
        </authorList>
    </citation>
    <scope>NUCLEOTIDE SEQUENCE</scope>
    <source>
        <strain evidence="2">AH 44721</strain>
    </source>
</reference>
<feature type="region of interest" description="Disordered" evidence="1">
    <location>
        <begin position="319"/>
        <end position="339"/>
    </location>
</feature>
<dbReference type="EMBL" id="JADNYJ010000119">
    <property type="protein sequence ID" value="KAF8882907.1"/>
    <property type="molecule type" value="Genomic_DNA"/>
</dbReference>
<evidence type="ECO:0000313" key="3">
    <source>
        <dbReference type="Proteomes" id="UP000724874"/>
    </source>
</evidence>
<feature type="compositionally biased region" description="Acidic residues" evidence="1">
    <location>
        <begin position="417"/>
        <end position="443"/>
    </location>
</feature>